<dbReference type="Ensembl" id="ENSNBRT00000025947.1">
    <property type="protein sequence ID" value="ENSNBRP00000025290.1"/>
    <property type="gene ID" value="ENSNBRG00000019324.1"/>
</dbReference>
<evidence type="ECO:0000313" key="3">
    <source>
        <dbReference type="Proteomes" id="UP000261580"/>
    </source>
</evidence>
<proteinExistence type="predicted"/>
<reference evidence="2" key="2">
    <citation type="submission" date="2025-09" db="UniProtKB">
        <authorList>
            <consortium name="Ensembl"/>
        </authorList>
    </citation>
    <scope>IDENTIFICATION</scope>
</reference>
<feature type="region of interest" description="Disordered" evidence="1">
    <location>
        <begin position="315"/>
        <end position="336"/>
    </location>
</feature>
<dbReference type="Bgee" id="ENSNBRG00000019324">
    <property type="expression patterns" value="Expressed in heart and 2 other cell types or tissues"/>
</dbReference>
<feature type="compositionally biased region" description="Polar residues" evidence="1">
    <location>
        <begin position="105"/>
        <end position="118"/>
    </location>
</feature>
<dbReference type="Proteomes" id="UP000261580">
    <property type="component" value="Unassembled WGS sequence"/>
</dbReference>
<sequence>MSVKKKAALVISWQKSFSIMAPWRKKGGSRNTLLDSEVVLTKMKLFIDQDNSHPELNPQLDEKPGQPQIKPGSKYLSAILSDTHLSNLFKCESEDSGVELPSGAHSPSTPTGSEQSFVVHSRESSCDSSNSEPTVLSESTERNQANDSADNSLNTTVATQDSLLIHSNTLVSSAITVELHIGEDVNHCRVSGAEQSEDAEESRAVTGRSSSEDTRLGEQSLIQSCDDVTSKVFEPEPIKRSITSDSLEEYMDECCRLSKDFFRDYCSCGAASLAFQDFQKTQSRDEFASPSGTLSDLSAIAEVTQHPLISTGGLWRKSRSQRSHTEGEVHGDSTEGLSLSENRTWARVKDVVRKTKLRNHSRLGAASASLKMSCPQLYTSRNSMIALGHRSTLDF</sequence>
<keyword evidence="3" id="KW-1185">Reference proteome</keyword>
<protein>
    <submittedName>
        <fullName evidence="2">Si:ch211-250c4.4</fullName>
    </submittedName>
</protein>
<feature type="region of interest" description="Disordered" evidence="1">
    <location>
        <begin position="96"/>
        <end position="153"/>
    </location>
</feature>
<evidence type="ECO:0000313" key="2">
    <source>
        <dbReference type="Ensembl" id="ENSNBRP00000025290.1"/>
    </source>
</evidence>
<feature type="compositionally biased region" description="Polar residues" evidence="1">
    <location>
        <begin position="132"/>
        <end position="153"/>
    </location>
</feature>
<dbReference type="GeneTree" id="ENSGT00530000068411"/>
<reference evidence="2" key="1">
    <citation type="submission" date="2025-08" db="UniProtKB">
        <authorList>
            <consortium name="Ensembl"/>
        </authorList>
    </citation>
    <scope>IDENTIFICATION</scope>
</reference>
<evidence type="ECO:0000256" key="1">
    <source>
        <dbReference type="SAM" id="MobiDB-lite"/>
    </source>
</evidence>
<dbReference type="AlphaFoldDB" id="A0A3Q4HNW3"/>
<accession>A0A3Q4HNW3</accession>
<feature type="region of interest" description="Disordered" evidence="1">
    <location>
        <begin position="51"/>
        <end position="72"/>
    </location>
</feature>
<feature type="compositionally biased region" description="Basic and acidic residues" evidence="1">
    <location>
        <begin position="323"/>
        <end position="333"/>
    </location>
</feature>
<organism evidence="2 3">
    <name type="scientific">Neolamprologus brichardi</name>
    <name type="common">Fairy cichlid</name>
    <name type="synonym">Lamprologus brichardi</name>
    <dbReference type="NCBI Taxonomy" id="32507"/>
    <lineage>
        <taxon>Eukaryota</taxon>
        <taxon>Metazoa</taxon>
        <taxon>Chordata</taxon>
        <taxon>Craniata</taxon>
        <taxon>Vertebrata</taxon>
        <taxon>Euteleostomi</taxon>
        <taxon>Actinopterygii</taxon>
        <taxon>Neopterygii</taxon>
        <taxon>Teleostei</taxon>
        <taxon>Neoteleostei</taxon>
        <taxon>Acanthomorphata</taxon>
        <taxon>Ovalentaria</taxon>
        <taxon>Cichlomorphae</taxon>
        <taxon>Cichliformes</taxon>
        <taxon>Cichlidae</taxon>
        <taxon>African cichlids</taxon>
        <taxon>Pseudocrenilabrinae</taxon>
        <taxon>Lamprologini</taxon>
        <taxon>Neolamprologus</taxon>
    </lineage>
</organism>
<feature type="region of interest" description="Disordered" evidence="1">
    <location>
        <begin position="191"/>
        <end position="218"/>
    </location>
</feature>
<name>A0A3Q4HNW3_NEOBR</name>